<dbReference type="InterPro" id="IPR028359">
    <property type="entry name" value="UDP_ManNAc/GlcNAc_DH"/>
</dbReference>
<dbReference type="SUPFAM" id="SSF52413">
    <property type="entry name" value="UDP-glucose/GDP-mannose dehydrogenase C-terminal domain"/>
    <property type="match status" value="1"/>
</dbReference>
<sequence>MNYRNFLIERFNRRDAHIAVVGLGYVGLPLAVAFAEAGYRVTGIDLDEHKVNAINRGESYIEDVPSTLLATFTAETGSDRVLSSPASEQGDAVGVMPAAQPQQLVDAPPGPRGSLSATTDFSVLTTCDAVSICVPTPLNKTGDPDVSYIASAAEQIARCLHPAMLIVLESTTYPGTTRELLLTQLEANANGWRVGEEFFLAFSPERVDPGRKDWTTRNTPKVIGGITPACLDVAIACYSAAIETLVPVSSPEAAEMTKLFENTFRSVNIGLANELLLMCDKLGLDAWEILDAAATKPFGFMKFTPGPGLGGHCIPIDPLYLSWKMRTLAYTARFIELASEINTEMPRYWVQKVQDALNDAGKPVKGSHILILGVAYKKNVSDLRESPALDIIHLLEEKGAQVAYHDPHVPSFQFEGMEMVSVGDLEAALASADCVVIATDHDDYDWSMVKAHARLVIDTRHVLPEKA</sequence>
<dbReference type="InterPro" id="IPR001732">
    <property type="entry name" value="UDP-Glc/GDP-Man_DH_N"/>
</dbReference>
<dbReference type="EMBL" id="DSMG01000016">
    <property type="protein sequence ID" value="HDX30121.1"/>
    <property type="molecule type" value="Genomic_DNA"/>
</dbReference>
<dbReference type="PANTHER" id="PTHR43491:SF1">
    <property type="entry name" value="UDP-N-ACETYL-D-MANNOSAMINE DEHYDROGENASE"/>
    <property type="match status" value="1"/>
</dbReference>
<dbReference type="NCBIfam" id="TIGR03026">
    <property type="entry name" value="NDP-sugDHase"/>
    <property type="match status" value="1"/>
</dbReference>
<dbReference type="Gene3D" id="3.40.50.720">
    <property type="entry name" value="NAD(P)-binding Rossmann-like Domain"/>
    <property type="match status" value="3"/>
</dbReference>
<dbReference type="InterPro" id="IPR014027">
    <property type="entry name" value="UDP-Glc/GDP-Man_DH_C"/>
</dbReference>
<dbReference type="InterPro" id="IPR017476">
    <property type="entry name" value="UDP-Glc/GDP-Man"/>
</dbReference>
<dbReference type="Pfam" id="PF03721">
    <property type="entry name" value="UDPG_MGDP_dh_N"/>
    <property type="match status" value="2"/>
</dbReference>
<dbReference type="GO" id="GO:0000271">
    <property type="term" value="P:polysaccharide biosynthetic process"/>
    <property type="evidence" value="ECO:0007669"/>
    <property type="project" value="InterPro"/>
</dbReference>
<dbReference type="AlphaFoldDB" id="A0A7C1JFH9"/>
<feature type="domain" description="UDP-glucose/GDP-mannose dehydrogenase C-terminal" evidence="4">
    <location>
        <begin position="370"/>
        <end position="465"/>
    </location>
</feature>
<dbReference type="InterPro" id="IPR036291">
    <property type="entry name" value="NAD(P)-bd_dom_sf"/>
</dbReference>
<dbReference type="InterPro" id="IPR036220">
    <property type="entry name" value="UDP-Glc/GDP-Man_DH_C_sf"/>
</dbReference>
<reference evidence="5" key="1">
    <citation type="journal article" date="2020" name="mSystems">
        <title>Genome- and Community-Level Interaction Insights into Carbon Utilization and Element Cycling Functions of Hydrothermarchaeota in Hydrothermal Sediment.</title>
        <authorList>
            <person name="Zhou Z."/>
            <person name="Liu Y."/>
            <person name="Xu W."/>
            <person name="Pan J."/>
            <person name="Luo Z.H."/>
            <person name="Li M."/>
        </authorList>
    </citation>
    <scope>NUCLEOTIDE SEQUENCE [LARGE SCALE GENOMIC DNA]</scope>
    <source>
        <strain evidence="5">SpSt-289</strain>
    </source>
</reference>
<dbReference type="GO" id="GO:0016616">
    <property type="term" value="F:oxidoreductase activity, acting on the CH-OH group of donors, NAD or NADP as acceptor"/>
    <property type="evidence" value="ECO:0007669"/>
    <property type="project" value="InterPro"/>
</dbReference>
<dbReference type="Pfam" id="PF03720">
    <property type="entry name" value="UDPG_MGDP_dh_C"/>
    <property type="match status" value="1"/>
</dbReference>
<dbReference type="Pfam" id="PF00984">
    <property type="entry name" value="UDPG_MGDP_dh"/>
    <property type="match status" value="1"/>
</dbReference>
<evidence type="ECO:0000256" key="2">
    <source>
        <dbReference type="ARBA" id="ARBA00023027"/>
    </source>
</evidence>
<dbReference type="SMART" id="SM00984">
    <property type="entry name" value="UDPG_MGDP_dh_C"/>
    <property type="match status" value="1"/>
</dbReference>
<comment type="caution">
    <text evidence="5">The sequence shown here is derived from an EMBL/GenBank/DDBJ whole genome shotgun (WGS) entry which is preliminary data.</text>
</comment>
<evidence type="ECO:0000256" key="1">
    <source>
        <dbReference type="ARBA" id="ARBA00023002"/>
    </source>
</evidence>
<gene>
    <name evidence="5" type="ORF">ENQ20_01355</name>
</gene>
<evidence type="ECO:0000259" key="4">
    <source>
        <dbReference type="SMART" id="SM00984"/>
    </source>
</evidence>
<protein>
    <submittedName>
        <fullName evidence="5">Nucleotide sugar dehydrogenase</fullName>
    </submittedName>
</protein>
<name>A0A7C1JFH9_9CHLR</name>
<proteinExistence type="inferred from homology"/>
<dbReference type="PANTHER" id="PTHR43491">
    <property type="entry name" value="UDP-N-ACETYL-D-MANNOSAMINE DEHYDROGENASE"/>
    <property type="match status" value="1"/>
</dbReference>
<dbReference type="InterPro" id="IPR008927">
    <property type="entry name" value="6-PGluconate_DH-like_C_sf"/>
</dbReference>
<dbReference type="GO" id="GO:0016628">
    <property type="term" value="F:oxidoreductase activity, acting on the CH-CH group of donors, NAD or NADP as acceptor"/>
    <property type="evidence" value="ECO:0007669"/>
    <property type="project" value="InterPro"/>
</dbReference>
<dbReference type="SUPFAM" id="SSF48179">
    <property type="entry name" value="6-phosphogluconate dehydrogenase C-terminal domain-like"/>
    <property type="match status" value="1"/>
</dbReference>
<dbReference type="PIRSF" id="PIRSF000124">
    <property type="entry name" value="UDPglc_GDPman_dh"/>
    <property type="match status" value="1"/>
</dbReference>
<dbReference type="GO" id="GO:0051287">
    <property type="term" value="F:NAD binding"/>
    <property type="evidence" value="ECO:0007669"/>
    <property type="project" value="InterPro"/>
</dbReference>
<evidence type="ECO:0000313" key="5">
    <source>
        <dbReference type="EMBL" id="HDX30121.1"/>
    </source>
</evidence>
<organism evidence="5">
    <name type="scientific">Caldilinea aerophila</name>
    <dbReference type="NCBI Taxonomy" id="133453"/>
    <lineage>
        <taxon>Bacteria</taxon>
        <taxon>Bacillati</taxon>
        <taxon>Chloroflexota</taxon>
        <taxon>Caldilineae</taxon>
        <taxon>Caldilineales</taxon>
        <taxon>Caldilineaceae</taxon>
        <taxon>Caldilinea</taxon>
    </lineage>
</organism>
<dbReference type="InterPro" id="IPR014026">
    <property type="entry name" value="UDP-Glc/GDP-Man_DH_dimer"/>
</dbReference>
<keyword evidence="2" id="KW-0520">NAD</keyword>
<dbReference type="SUPFAM" id="SSF51735">
    <property type="entry name" value="NAD(P)-binding Rossmann-fold domains"/>
    <property type="match status" value="1"/>
</dbReference>
<comment type="similarity">
    <text evidence="3">Belongs to the UDP-glucose/GDP-mannose dehydrogenase family.</text>
</comment>
<accession>A0A7C1JFH9</accession>
<dbReference type="PIRSF" id="PIRSF500136">
    <property type="entry name" value="UDP_ManNAc_DH"/>
    <property type="match status" value="1"/>
</dbReference>
<evidence type="ECO:0000256" key="3">
    <source>
        <dbReference type="PIRNR" id="PIRNR000124"/>
    </source>
</evidence>
<keyword evidence="1" id="KW-0560">Oxidoreductase</keyword>